<name>A0A8K0XRZ1_9AGAR</name>
<comment type="caution">
    <text evidence="3">The sequence shown here is derived from an EMBL/GenBank/DDBJ whole genome shotgun (WGS) entry which is preliminary data.</text>
</comment>
<dbReference type="InterPro" id="IPR036822">
    <property type="entry name" value="CutC-like_dom_sf"/>
</dbReference>
<proteinExistence type="inferred from homology"/>
<protein>
    <recommendedName>
        <fullName evidence="2">Copper homeostasis protein cutC homolog</fullName>
    </recommendedName>
</protein>
<comment type="similarity">
    <text evidence="1">Belongs to the CutC family.</text>
</comment>
<accession>A0A8K0XRZ1</accession>
<evidence type="ECO:0000256" key="1">
    <source>
        <dbReference type="ARBA" id="ARBA00007768"/>
    </source>
</evidence>
<evidence type="ECO:0000313" key="3">
    <source>
        <dbReference type="EMBL" id="KAH8102409.1"/>
    </source>
</evidence>
<evidence type="ECO:0000256" key="2">
    <source>
        <dbReference type="ARBA" id="ARBA00019014"/>
    </source>
</evidence>
<organism evidence="3 4">
    <name type="scientific">Cristinia sonorae</name>
    <dbReference type="NCBI Taxonomy" id="1940300"/>
    <lineage>
        <taxon>Eukaryota</taxon>
        <taxon>Fungi</taxon>
        <taxon>Dikarya</taxon>
        <taxon>Basidiomycota</taxon>
        <taxon>Agaricomycotina</taxon>
        <taxon>Agaricomycetes</taxon>
        <taxon>Agaricomycetidae</taxon>
        <taxon>Agaricales</taxon>
        <taxon>Pleurotineae</taxon>
        <taxon>Stephanosporaceae</taxon>
        <taxon>Cristinia</taxon>
    </lineage>
</organism>
<keyword evidence="4" id="KW-1185">Reference proteome</keyword>
<dbReference type="OrthoDB" id="7392499at2759"/>
<dbReference type="EMBL" id="JAEVFJ010000009">
    <property type="protein sequence ID" value="KAH8102409.1"/>
    <property type="molecule type" value="Genomic_DNA"/>
</dbReference>
<dbReference type="PANTHER" id="PTHR12598:SF0">
    <property type="entry name" value="COPPER HOMEOSTASIS PROTEIN CUTC HOMOLOG"/>
    <property type="match status" value="1"/>
</dbReference>
<evidence type="ECO:0000313" key="4">
    <source>
        <dbReference type="Proteomes" id="UP000813824"/>
    </source>
</evidence>
<reference evidence="3" key="1">
    <citation type="journal article" date="2021" name="New Phytol.">
        <title>Evolutionary innovations through gain and loss of genes in the ectomycorrhizal Boletales.</title>
        <authorList>
            <person name="Wu G."/>
            <person name="Miyauchi S."/>
            <person name="Morin E."/>
            <person name="Kuo A."/>
            <person name="Drula E."/>
            <person name="Varga T."/>
            <person name="Kohler A."/>
            <person name="Feng B."/>
            <person name="Cao Y."/>
            <person name="Lipzen A."/>
            <person name="Daum C."/>
            <person name="Hundley H."/>
            <person name="Pangilinan J."/>
            <person name="Johnson J."/>
            <person name="Barry K."/>
            <person name="LaButti K."/>
            <person name="Ng V."/>
            <person name="Ahrendt S."/>
            <person name="Min B."/>
            <person name="Choi I.G."/>
            <person name="Park H."/>
            <person name="Plett J.M."/>
            <person name="Magnuson J."/>
            <person name="Spatafora J.W."/>
            <person name="Nagy L.G."/>
            <person name="Henrissat B."/>
            <person name="Grigoriev I.V."/>
            <person name="Yang Z.L."/>
            <person name="Xu J."/>
            <person name="Martin F.M."/>
        </authorList>
    </citation>
    <scope>NUCLEOTIDE SEQUENCE</scope>
    <source>
        <strain evidence="3">KKN 215</strain>
    </source>
</reference>
<sequence>MPSRVLIEVCVDSVESAVAAVNGGADRLELCGNLGLGGGTTPSLGLFKSIKRVAPDVPIMVMIRPHDIESFKDAGADGVVFGVLQANGWIDVERTRRLVHEADGMQAFDMTPDPDGGPEGEYEENSPLRQLVTVQGITRILTSGRGSSAPSSTQTLRRILQTSHTLNIQCRAPGVPLNILPGSGVNPDSVGQLLRDLLPVGLKEIHLSGGSWCEGGMLYRKENMGMGLGGPGEWGIWRTSESVIREVRKIADEICINIRHEK</sequence>
<dbReference type="InterPro" id="IPR005627">
    <property type="entry name" value="CutC-like"/>
</dbReference>
<dbReference type="Gene3D" id="3.20.20.380">
    <property type="entry name" value="Copper homeostasis (CutC) domain"/>
    <property type="match status" value="1"/>
</dbReference>
<dbReference type="Proteomes" id="UP000813824">
    <property type="component" value="Unassembled WGS sequence"/>
</dbReference>
<dbReference type="AlphaFoldDB" id="A0A8K0XRZ1"/>
<dbReference type="GO" id="GO:0005507">
    <property type="term" value="F:copper ion binding"/>
    <property type="evidence" value="ECO:0007669"/>
    <property type="project" value="TreeGrafter"/>
</dbReference>
<dbReference type="Pfam" id="PF03932">
    <property type="entry name" value="CutC"/>
    <property type="match status" value="2"/>
</dbReference>
<dbReference type="SUPFAM" id="SSF110395">
    <property type="entry name" value="CutC-like"/>
    <property type="match status" value="1"/>
</dbReference>
<gene>
    <name evidence="3" type="ORF">BXZ70DRAFT_778889</name>
</gene>
<dbReference type="PANTHER" id="PTHR12598">
    <property type="entry name" value="COPPER HOMEOSTASIS PROTEIN CUTC"/>
    <property type="match status" value="1"/>
</dbReference>